<dbReference type="AlphaFoldDB" id="A0A6D2HQD9"/>
<dbReference type="GO" id="GO:0005737">
    <property type="term" value="C:cytoplasm"/>
    <property type="evidence" value="ECO:0007669"/>
    <property type="project" value="UniProtKB-SubCell"/>
</dbReference>
<evidence type="ECO:0000256" key="9">
    <source>
        <dbReference type="ARBA" id="ARBA00022692"/>
    </source>
</evidence>
<dbReference type="Pfam" id="PF13515">
    <property type="entry name" value="FUSC_2"/>
    <property type="match status" value="1"/>
</dbReference>
<keyword evidence="13 17" id="KW-0472">Membrane</keyword>
<proteinExistence type="inferred from homology"/>
<organism evidence="20 21">
    <name type="scientific">Microthlaspi erraticum</name>
    <dbReference type="NCBI Taxonomy" id="1685480"/>
    <lineage>
        <taxon>Eukaryota</taxon>
        <taxon>Viridiplantae</taxon>
        <taxon>Streptophyta</taxon>
        <taxon>Embryophyta</taxon>
        <taxon>Tracheophyta</taxon>
        <taxon>Spermatophyta</taxon>
        <taxon>Magnoliopsida</taxon>
        <taxon>eudicotyledons</taxon>
        <taxon>Gunneridae</taxon>
        <taxon>Pentapetalae</taxon>
        <taxon>rosids</taxon>
        <taxon>malvids</taxon>
        <taxon>Brassicales</taxon>
        <taxon>Brassicaceae</taxon>
        <taxon>Coluteocarpeae</taxon>
        <taxon>Microthlaspi</taxon>
    </lineage>
</organism>
<dbReference type="InterPro" id="IPR016040">
    <property type="entry name" value="NAD(P)-bd_dom"/>
</dbReference>
<evidence type="ECO:0000313" key="21">
    <source>
        <dbReference type="Proteomes" id="UP000467841"/>
    </source>
</evidence>
<keyword evidence="7" id="KW-1003">Cell membrane</keyword>
<feature type="transmembrane region" description="Helical" evidence="17">
    <location>
        <begin position="91"/>
        <end position="111"/>
    </location>
</feature>
<keyword evidence="11 17" id="KW-1133">Transmembrane helix</keyword>
<dbReference type="GO" id="GO:0048040">
    <property type="term" value="F:UDP-glucuronate decarboxylase activity"/>
    <property type="evidence" value="ECO:0007669"/>
    <property type="project" value="UniProtKB-EC"/>
</dbReference>
<gene>
    <name evidence="20" type="ORF">MERR_LOCUS4934</name>
</gene>
<keyword evidence="8" id="KW-0963">Cytoplasm</keyword>
<reference evidence="20" key="1">
    <citation type="submission" date="2020-01" db="EMBL/GenBank/DDBJ databases">
        <authorList>
            <person name="Mishra B."/>
        </authorList>
    </citation>
    <scope>NUCLEOTIDE SEQUENCE [LARGE SCALE GENOMIC DNA]</scope>
</reference>
<feature type="transmembrane region" description="Helical" evidence="17">
    <location>
        <begin position="123"/>
        <end position="139"/>
    </location>
</feature>
<dbReference type="OrthoDB" id="68611at2759"/>
<feature type="domain" description="Integral membrane bound transporter" evidence="18">
    <location>
        <begin position="402"/>
        <end position="530"/>
    </location>
</feature>
<dbReference type="InterPro" id="IPR049453">
    <property type="entry name" value="Memb_transporter_dom"/>
</dbReference>
<evidence type="ECO:0000256" key="8">
    <source>
        <dbReference type="ARBA" id="ARBA00022490"/>
    </source>
</evidence>
<comment type="function">
    <text evidence="15">Catalyzes the NAD-dependent decarboxylation of UDP-glucuronic acid to UDP-xylose. Necessary for the biosynthesis of the core tetrasaccharide in glycosaminoglycan biosynthesis.</text>
</comment>
<feature type="domain" description="NAD(P)-binding" evidence="19">
    <location>
        <begin position="824"/>
        <end position="1118"/>
    </location>
</feature>
<feature type="transmembrane region" description="Helical" evidence="17">
    <location>
        <begin position="151"/>
        <end position="170"/>
    </location>
</feature>
<dbReference type="Pfam" id="PF16363">
    <property type="entry name" value="GDP_Man_Dehyd"/>
    <property type="match status" value="1"/>
</dbReference>
<keyword evidence="10" id="KW-0210">Decarboxylase</keyword>
<evidence type="ECO:0000256" key="3">
    <source>
        <dbReference type="ARBA" id="ARBA00004651"/>
    </source>
</evidence>
<protein>
    <recommendedName>
        <fullName evidence="6">UDP-glucuronate decarboxylase</fullName>
        <ecNumber evidence="6">4.1.1.35</ecNumber>
    </recommendedName>
</protein>
<evidence type="ECO:0000256" key="2">
    <source>
        <dbReference type="ARBA" id="ARBA00004496"/>
    </source>
</evidence>
<evidence type="ECO:0000256" key="7">
    <source>
        <dbReference type="ARBA" id="ARBA00022475"/>
    </source>
</evidence>
<keyword evidence="21" id="KW-1185">Reference proteome</keyword>
<dbReference type="EMBL" id="CACVBM020000333">
    <property type="protein sequence ID" value="CAA7017699.1"/>
    <property type="molecule type" value="Genomic_DNA"/>
</dbReference>
<evidence type="ECO:0000313" key="20">
    <source>
        <dbReference type="EMBL" id="CAA7017699.1"/>
    </source>
</evidence>
<accession>A0A6D2HQD9</accession>
<dbReference type="EC" id="4.1.1.35" evidence="6"/>
<evidence type="ECO:0000256" key="13">
    <source>
        <dbReference type="ARBA" id="ARBA00023136"/>
    </source>
</evidence>
<evidence type="ECO:0000259" key="19">
    <source>
        <dbReference type="Pfam" id="PF16363"/>
    </source>
</evidence>
<dbReference type="Gene3D" id="3.40.50.720">
    <property type="entry name" value="NAD(P)-binding Rossmann-like Domain"/>
    <property type="match status" value="1"/>
</dbReference>
<evidence type="ECO:0000256" key="16">
    <source>
        <dbReference type="ARBA" id="ARBA00051601"/>
    </source>
</evidence>
<evidence type="ECO:0000256" key="14">
    <source>
        <dbReference type="ARBA" id="ARBA00023239"/>
    </source>
</evidence>
<evidence type="ECO:0000256" key="1">
    <source>
        <dbReference type="ARBA" id="ARBA00001911"/>
    </source>
</evidence>
<feature type="transmembrane region" description="Helical" evidence="17">
    <location>
        <begin position="38"/>
        <end position="55"/>
    </location>
</feature>
<evidence type="ECO:0000256" key="10">
    <source>
        <dbReference type="ARBA" id="ARBA00022793"/>
    </source>
</evidence>
<keyword evidence="12" id="KW-0520">NAD</keyword>
<dbReference type="FunFam" id="3.40.50.720:FF:000150">
    <property type="entry name" value="UDP-glucuronic acid decarboxylase 6"/>
    <property type="match status" value="1"/>
</dbReference>
<dbReference type="Proteomes" id="UP000467841">
    <property type="component" value="Unassembled WGS sequence"/>
</dbReference>
<sequence length="1133" mass="126310">MTERGRAMWRTCLASAFRTALACTIVGSATLYGPEWILRHVAFPAFSYVTVILIITDATLGDTLRGCWLALYATCQSVGPAIITLRLIGPAHLTAATTSLAAALAAFVVVLPNSSTHLVAKRIALGQIVLIYVIGYIKGAETEPVMHPLRVAASTALGVIACVLALLVPLPRLATCEVKQGCKEIGQNVTTRVKLYMKAFCAEDATSAMASVSQARELSRICSKLYQTIKRYQPSMKWERLPFKVWRWQNVNDNKGEKLESMEIALRGMEMVLASKSTIPKSLLAGEVKDGLKNMQERVILSIKRVNNIPQPSVTPETDLEKPDECLQTLQEIPESPQDLPFYFFLFCIRLLETITMDKREDNKVKPEENKGSTKSKSRSWISDWDSKKVMPAIKLSLSLGLAIFLGTLYSKPNGYWAGLPVAISFAAAREATFKVANVKAQGTVIGTVYGVMGCFVFQRFLTVRFLSLLPWFLFSSFLSKSRMYGQAGGISAAIGAVLILGRKNFGHPSDFAIDRIIETFIGLSCSILVELILQPTRAANVAKLELSRSFHALYECASLFGAKVSKAEIMESQKKMRGHLNMLKKFTEEAHAEPIFWFSRFNASCYEKLFKSLSKMADLLQFSGHAIGYLGEQGKGKLPQCKEILSDVDKDLKSLTQSIGLLAKSFEEITLLKSLDALEKALAKSDNSSWDIELGKTPNPSFSGAESEPDKILETYLQHCRGVADGMFRVEEEKEEDVLEVDKSEVVLSLSALGFCVERMEKETREIEEMVKEFHRDQKSEACTIFLIICIKKMATNGTTTKPPPTPSPLRNSKFFQSNMRILVTGGAGFIGSHLVDRLMQNEKNEVIVADNYFTGSKDNLKKWIGHPRFELIRHDVTEPLMVEVDQIYHLACPASPIFYKYNAVKTIKTNVIGTLNMLGLAKRVGARILLTSTSEVYGDPLVHPQPESYWGNVNPIGVRSCYDEGKRCAETLMFDYHRQHGIEIRIARIFNTYGPRMNIDDGRVVSNFIAQALRGEALTVQKPGTQTRSFCYVSDMVDGLMRLMEGDQTGPINIGNPGEFTMVELAETVKELIKPDVEIKMVENTPDDPRQRKPDITKAKEVFGWEPKVKLREGLPLMEEDFRLRLGVVKK</sequence>
<evidence type="ECO:0000256" key="12">
    <source>
        <dbReference type="ARBA" id="ARBA00023027"/>
    </source>
</evidence>
<name>A0A6D2HQD9_9BRAS</name>
<feature type="transmembrane region" description="Helical" evidence="17">
    <location>
        <begin position="445"/>
        <end position="464"/>
    </location>
</feature>
<dbReference type="CDD" id="cd05230">
    <property type="entry name" value="UGD_SDR_e"/>
    <property type="match status" value="1"/>
</dbReference>
<dbReference type="InterPro" id="IPR036291">
    <property type="entry name" value="NAD(P)-bd_dom_sf"/>
</dbReference>
<comment type="similarity">
    <text evidence="5">Belongs to the NAD(P)-dependent epimerase/dehydratase family. UDP-glucuronic acid decarboxylase subfamily.</text>
</comment>
<dbReference type="PANTHER" id="PTHR30509:SF9">
    <property type="entry name" value="MULTIDRUG RESISTANCE PROTEIN MDTO"/>
    <property type="match status" value="1"/>
</dbReference>
<evidence type="ECO:0000256" key="15">
    <source>
        <dbReference type="ARBA" id="ARBA00025005"/>
    </source>
</evidence>
<comment type="caution">
    <text evidence="20">The sequence shown here is derived from an EMBL/GenBank/DDBJ whole genome shotgun (WGS) entry which is preliminary data.</text>
</comment>
<keyword evidence="14" id="KW-0456">Lyase</keyword>
<evidence type="ECO:0000256" key="11">
    <source>
        <dbReference type="ARBA" id="ARBA00022989"/>
    </source>
</evidence>
<comment type="cofactor">
    <cofactor evidence="1">
        <name>NAD(+)</name>
        <dbReference type="ChEBI" id="CHEBI:57540"/>
    </cofactor>
</comment>
<dbReference type="SUPFAM" id="SSF51735">
    <property type="entry name" value="NAD(P)-binding Rossmann-fold domains"/>
    <property type="match status" value="1"/>
</dbReference>
<comment type="pathway">
    <text evidence="4">Nucleotide-sugar biosynthesis; UDP-alpha-D-xylose biosynthesis; UDP-alpha-D-xylose from UDP-alpha-D-glucuronate: step 1/1.</text>
</comment>
<evidence type="ECO:0000259" key="18">
    <source>
        <dbReference type="Pfam" id="PF13515"/>
    </source>
</evidence>
<evidence type="ECO:0000256" key="17">
    <source>
        <dbReference type="SAM" id="Phobius"/>
    </source>
</evidence>
<dbReference type="PANTHER" id="PTHR30509">
    <property type="entry name" value="P-HYDROXYBENZOIC ACID EFFLUX PUMP SUBUNIT-RELATED"/>
    <property type="match status" value="1"/>
</dbReference>
<comment type="catalytic activity">
    <reaction evidence="16">
        <text>UDP-alpha-D-glucuronate + H(+) = UDP-alpha-D-xylose + CO2</text>
        <dbReference type="Rhea" id="RHEA:23916"/>
        <dbReference type="ChEBI" id="CHEBI:15378"/>
        <dbReference type="ChEBI" id="CHEBI:16526"/>
        <dbReference type="ChEBI" id="CHEBI:57632"/>
        <dbReference type="ChEBI" id="CHEBI:58052"/>
        <dbReference type="EC" id="4.1.1.35"/>
    </reaction>
</comment>
<keyword evidence="9 17" id="KW-0812">Transmembrane</keyword>
<evidence type="ECO:0000256" key="4">
    <source>
        <dbReference type="ARBA" id="ARBA00005100"/>
    </source>
</evidence>
<evidence type="ECO:0000256" key="6">
    <source>
        <dbReference type="ARBA" id="ARBA00012290"/>
    </source>
</evidence>
<dbReference type="GO" id="GO:0005886">
    <property type="term" value="C:plasma membrane"/>
    <property type="evidence" value="ECO:0007669"/>
    <property type="project" value="UniProtKB-SubCell"/>
</dbReference>
<evidence type="ECO:0000256" key="5">
    <source>
        <dbReference type="ARBA" id="ARBA00007505"/>
    </source>
</evidence>
<comment type="subcellular location">
    <subcellularLocation>
        <location evidence="3">Cell membrane</location>
        <topology evidence="3">Multi-pass membrane protein</topology>
    </subcellularLocation>
    <subcellularLocation>
        <location evidence="2">Cytoplasm</location>
    </subcellularLocation>
</comment>
<feature type="transmembrane region" description="Helical" evidence="17">
    <location>
        <begin position="67"/>
        <end position="85"/>
    </location>
</feature>